<dbReference type="EMBL" id="CP071793">
    <property type="protein sequence ID" value="QTD50499.1"/>
    <property type="molecule type" value="Genomic_DNA"/>
</dbReference>
<reference evidence="3" key="1">
    <citation type="submission" date="2021-03" db="EMBL/GenBank/DDBJ databases">
        <title>Acanthopleuribacteraceae sp. M133.</title>
        <authorList>
            <person name="Wang G."/>
        </authorList>
    </citation>
    <scope>NUCLEOTIDE SEQUENCE</scope>
    <source>
        <strain evidence="3">M133</strain>
    </source>
</reference>
<dbReference type="SUPFAM" id="SSF143422">
    <property type="entry name" value="Transposase IS200-like"/>
    <property type="match status" value="1"/>
</dbReference>
<feature type="region of interest" description="Disordered" evidence="1">
    <location>
        <begin position="292"/>
        <end position="326"/>
    </location>
</feature>
<evidence type="ECO:0000313" key="3">
    <source>
        <dbReference type="EMBL" id="QTD50499.1"/>
    </source>
</evidence>
<dbReference type="SMART" id="SM01321">
    <property type="entry name" value="Y1_Tnp"/>
    <property type="match status" value="1"/>
</dbReference>
<dbReference type="InterPro" id="IPR036515">
    <property type="entry name" value="Transposase_17_sf"/>
</dbReference>
<dbReference type="PANTHER" id="PTHR34322:SF2">
    <property type="entry name" value="TRANSPOSASE IS200-LIKE DOMAIN-CONTAINING PROTEIN"/>
    <property type="match status" value="1"/>
</dbReference>
<dbReference type="GO" id="GO:0003677">
    <property type="term" value="F:DNA binding"/>
    <property type="evidence" value="ECO:0007669"/>
    <property type="project" value="InterPro"/>
</dbReference>
<evidence type="ECO:0000259" key="2">
    <source>
        <dbReference type="SMART" id="SM01321"/>
    </source>
</evidence>
<dbReference type="KEGG" id="scor:J3U87_33360"/>
<organism evidence="3 4">
    <name type="scientific">Sulfidibacter corallicola</name>
    <dbReference type="NCBI Taxonomy" id="2818388"/>
    <lineage>
        <taxon>Bacteria</taxon>
        <taxon>Pseudomonadati</taxon>
        <taxon>Acidobacteriota</taxon>
        <taxon>Holophagae</taxon>
        <taxon>Acanthopleuribacterales</taxon>
        <taxon>Acanthopleuribacteraceae</taxon>
        <taxon>Sulfidibacter</taxon>
    </lineage>
</organism>
<sequence length="326" mass="38168">MSRRPRIKFDLPVAHYHVMTRTAQQAFYLSDTYVKGFKGQCRDIIESMADIFYVKILAWVLMDNHYHLCLEVRHPPLDTRDLQARYERLQKLLATKRPWRETYAEKCYERFTDLSRFMAEINARMARAFNKANDTSGHMWGGRFKSKVIENEQSLMRVMAYIEQNPVRAGLCERPSDYEWCSAGQYRRLQDANRAVSPPEVGFLRQIDQEDRARSYVAWMDHQAMRILHPEKQVPSGQTGIAAHCLNEEALTEWREDFAAKRPVDWRSQAYGSDAFHQQIRQAVELRQLILGRTNHESSARKRSRSKGPPKTKGSRRDQGDAAREK</sequence>
<evidence type="ECO:0000256" key="1">
    <source>
        <dbReference type="SAM" id="MobiDB-lite"/>
    </source>
</evidence>
<proteinExistence type="predicted"/>
<dbReference type="Gene3D" id="3.30.70.1290">
    <property type="entry name" value="Transposase IS200-like"/>
    <property type="match status" value="1"/>
</dbReference>
<keyword evidence="4" id="KW-1185">Reference proteome</keyword>
<feature type="compositionally biased region" description="Basic and acidic residues" evidence="1">
    <location>
        <begin position="315"/>
        <end position="326"/>
    </location>
</feature>
<feature type="domain" description="Transposase IS200-like" evidence="2">
    <location>
        <begin position="11"/>
        <end position="165"/>
    </location>
</feature>
<feature type="compositionally biased region" description="Basic residues" evidence="1">
    <location>
        <begin position="301"/>
        <end position="314"/>
    </location>
</feature>
<protein>
    <submittedName>
        <fullName evidence="3">Transposase</fullName>
    </submittedName>
</protein>
<evidence type="ECO:0000313" key="4">
    <source>
        <dbReference type="Proteomes" id="UP000663929"/>
    </source>
</evidence>
<name>A0A8A4TKG0_SULCO</name>
<dbReference type="Proteomes" id="UP000663929">
    <property type="component" value="Chromosome"/>
</dbReference>
<dbReference type="AlphaFoldDB" id="A0A8A4TKG0"/>
<gene>
    <name evidence="3" type="ORF">J3U87_33360</name>
</gene>
<dbReference type="RefSeq" id="WP_237380253.1">
    <property type="nucleotide sequence ID" value="NZ_CP071793.1"/>
</dbReference>
<dbReference type="GO" id="GO:0004803">
    <property type="term" value="F:transposase activity"/>
    <property type="evidence" value="ECO:0007669"/>
    <property type="project" value="InterPro"/>
</dbReference>
<dbReference type="GO" id="GO:0006313">
    <property type="term" value="P:DNA transposition"/>
    <property type="evidence" value="ECO:0007669"/>
    <property type="project" value="InterPro"/>
</dbReference>
<accession>A0A8A4TKG0</accession>
<dbReference type="InterPro" id="IPR002686">
    <property type="entry name" value="Transposase_17"/>
</dbReference>
<dbReference type="PANTHER" id="PTHR34322">
    <property type="entry name" value="TRANSPOSASE, Y1_TNP DOMAIN-CONTAINING"/>
    <property type="match status" value="1"/>
</dbReference>